<sequence>MATNPDFLMCKEERKNESFFKVLQGADIYSENMNVSGKFESFWFIVKMGLRKLNLSVQRVLKKEQFLMIFMRSVSEHELSGKMKIRAEWGSSWDIGISKNPRFYFMEKSGWEKFVRENYLEEDNFLTFTHKGNMGFNKDGLEIISPPQSMAFFASSSQVKREGGEVVSPDLGPTATETNREGKFKRKVNSGKKKIKESESSPLIKEAFSARRDCAGASSSSSAEFTVFIKGSHLKILKISVSASRNLLPKERTTFKIHHPDMKKSWNVVYIPRHEQGLSGYFSSGWRILVQEYPVLVGEACKFTFLKPTELLLIVSKRAKETH</sequence>
<evidence type="ECO:0000313" key="7">
    <source>
        <dbReference type="EMBL" id="ESQ50990.1"/>
    </source>
</evidence>
<gene>
    <name evidence="7" type="ORF">EUTSA_v10022780mg</name>
</gene>
<evidence type="ECO:0000256" key="4">
    <source>
        <dbReference type="ARBA" id="ARBA00023163"/>
    </source>
</evidence>
<proteinExistence type="predicted"/>
<dbReference type="SUPFAM" id="SSF101936">
    <property type="entry name" value="DNA-binding pseudobarrel domain"/>
    <property type="match status" value="2"/>
</dbReference>
<dbReference type="CDD" id="cd10017">
    <property type="entry name" value="B3_DNA"/>
    <property type="match status" value="1"/>
</dbReference>
<organism evidence="7 8">
    <name type="scientific">Eutrema salsugineum</name>
    <name type="common">Saltwater cress</name>
    <name type="synonym">Sisymbrium salsugineum</name>
    <dbReference type="NCBI Taxonomy" id="72664"/>
    <lineage>
        <taxon>Eukaryota</taxon>
        <taxon>Viridiplantae</taxon>
        <taxon>Streptophyta</taxon>
        <taxon>Embryophyta</taxon>
        <taxon>Tracheophyta</taxon>
        <taxon>Spermatophyta</taxon>
        <taxon>Magnoliopsida</taxon>
        <taxon>eudicotyledons</taxon>
        <taxon>Gunneridae</taxon>
        <taxon>Pentapetalae</taxon>
        <taxon>rosids</taxon>
        <taxon>malvids</taxon>
        <taxon>Brassicales</taxon>
        <taxon>Brassicaceae</taxon>
        <taxon>Eutremeae</taxon>
        <taxon>Eutrema</taxon>
    </lineage>
</organism>
<dbReference type="KEGG" id="eus:EUTSA_v10022780mg"/>
<dbReference type="Gramene" id="ESQ50990">
    <property type="protein sequence ID" value="ESQ50990"/>
    <property type="gene ID" value="EUTSA_v10022780mg"/>
</dbReference>
<evidence type="ECO:0000259" key="6">
    <source>
        <dbReference type="PROSITE" id="PS50863"/>
    </source>
</evidence>
<keyword evidence="5" id="KW-0539">Nucleus</keyword>
<dbReference type="AlphaFoldDB" id="V4LKG0"/>
<evidence type="ECO:0000256" key="5">
    <source>
        <dbReference type="ARBA" id="ARBA00023242"/>
    </source>
</evidence>
<dbReference type="STRING" id="72664.V4LKG0"/>
<keyword evidence="4" id="KW-0804">Transcription</keyword>
<dbReference type="GO" id="GO:0003677">
    <property type="term" value="F:DNA binding"/>
    <property type="evidence" value="ECO:0007669"/>
    <property type="project" value="UniProtKB-KW"/>
</dbReference>
<dbReference type="PANTHER" id="PTHR31391:SF4">
    <property type="entry name" value="B3 DOMAIN-CONTAINING PROTEIN OS03G0184500"/>
    <property type="match status" value="1"/>
</dbReference>
<evidence type="ECO:0000256" key="3">
    <source>
        <dbReference type="ARBA" id="ARBA00023125"/>
    </source>
</evidence>
<dbReference type="OMA" id="MKIKARW"/>
<dbReference type="SMART" id="SM01019">
    <property type="entry name" value="B3"/>
    <property type="match status" value="2"/>
</dbReference>
<evidence type="ECO:0000256" key="2">
    <source>
        <dbReference type="ARBA" id="ARBA00023015"/>
    </source>
</evidence>
<dbReference type="Pfam" id="PF02362">
    <property type="entry name" value="B3"/>
    <property type="match status" value="1"/>
</dbReference>
<dbReference type="GO" id="GO:0005634">
    <property type="term" value="C:nucleus"/>
    <property type="evidence" value="ECO:0007669"/>
    <property type="project" value="UniProtKB-SubCell"/>
</dbReference>
<dbReference type="EMBL" id="KI517392">
    <property type="protein sequence ID" value="ESQ50990.1"/>
    <property type="molecule type" value="Genomic_DNA"/>
</dbReference>
<dbReference type="PANTHER" id="PTHR31391">
    <property type="entry name" value="B3 DOMAIN-CONTAINING PROTEIN OS11G0197600-RELATED"/>
    <property type="match status" value="1"/>
</dbReference>
<dbReference type="InterPro" id="IPR044837">
    <property type="entry name" value="REM16-like"/>
</dbReference>
<evidence type="ECO:0000256" key="1">
    <source>
        <dbReference type="ARBA" id="ARBA00004123"/>
    </source>
</evidence>
<dbReference type="InterPro" id="IPR015300">
    <property type="entry name" value="DNA-bd_pseudobarrel_sf"/>
</dbReference>
<dbReference type="Proteomes" id="UP000030689">
    <property type="component" value="Unassembled WGS sequence"/>
</dbReference>
<keyword evidence="2" id="KW-0805">Transcription regulation</keyword>
<protein>
    <recommendedName>
        <fullName evidence="6">TF-B3 domain-containing protein</fullName>
    </recommendedName>
</protein>
<dbReference type="PROSITE" id="PS50863">
    <property type="entry name" value="B3"/>
    <property type="match status" value="1"/>
</dbReference>
<comment type="subcellular location">
    <subcellularLocation>
        <location evidence="1">Nucleus</location>
    </subcellularLocation>
</comment>
<dbReference type="InterPro" id="IPR003340">
    <property type="entry name" value="B3_DNA-bd"/>
</dbReference>
<name>V4LKG0_EUTSA</name>
<evidence type="ECO:0000313" key="8">
    <source>
        <dbReference type="Proteomes" id="UP000030689"/>
    </source>
</evidence>
<keyword evidence="8" id="KW-1185">Reference proteome</keyword>
<keyword evidence="3" id="KW-0238">DNA-binding</keyword>
<accession>V4LKG0</accession>
<feature type="domain" description="TF-B3" evidence="6">
    <location>
        <begin position="70"/>
        <end position="147"/>
    </location>
</feature>
<dbReference type="Gene3D" id="2.40.330.10">
    <property type="entry name" value="DNA-binding pseudobarrel domain"/>
    <property type="match status" value="2"/>
</dbReference>
<reference evidence="7 8" key="1">
    <citation type="journal article" date="2013" name="Front. Plant Sci.">
        <title>The Reference Genome of the Halophytic Plant Eutrema salsugineum.</title>
        <authorList>
            <person name="Yang R."/>
            <person name="Jarvis D.E."/>
            <person name="Chen H."/>
            <person name="Beilstein M.A."/>
            <person name="Grimwood J."/>
            <person name="Jenkins J."/>
            <person name="Shu S."/>
            <person name="Prochnik S."/>
            <person name="Xin M."/>
            <person name="Ma C."/>
            <person name="Schmutz J."/>
            <person name="Wing R.A."/>
            <person name="Mitchell-Olds T."/>
            <person name="Schumaker K.S."/>
            <person name="Wang X."/>
        </authorList>
    </citation>
    <scope>NUCLEOTIDE SEQUENCE [LARGE SCALE GENOMIC DNA]</scope>
</reference>